<dbReference type="Proteomes" id="UP001448207">
    <property type="component" value="Unassembled WGS sequence"/>
</dbReference>
<comment type="caution">
    <text evidence="7">The sequence shown here is derived from an EMBL/GenBank/DDBJ whole genome shotgun (WGS) entry which is preliminary data.</text>
</comment>
<evidence type="ECO:0000256" key="5">
    <source>
        <dbReference type="ARBA" id="ARBA00023157"/>
    </source>
</evidence>
<keyword evidence="8" id="KW-1185">Reference proteome</keyword>
<evidence type="ECO:0000256" key="4">
    <source>
        <dbReference type="ARBA" id="ARBA00023128"/>
    </source>
</evidence>
<comment type="similarity">
    <text evidence="2">Belongs to the CMC4 family.</text>
</comment>
<feature type="region of interest" description="Disordered" evidence="6">
    <location>
        <begin position="45"/>
        <end position="71"/>
    </location>
</feature>
<organism evidence="7 8">
    <name type="scientific">Phycomyces blakesleeanus</name>
    <dbReference type="NCBI Taxonomy" id="4837"/>
    <lineage>
        <taxon>Eukaryota</taxon>
        <taxon>Fungi</taxon>
        <taxon>Fungi incertae sedis</taxon>
        <taxon>Mucoromycota</taxon>
        <taxon>Mucoromycotina</taxon>
        <taxon>Mucoromycetes</taxon>
        <taxon>Mucorales</taxon>
        <taxon>Phycomycetaceae</taxon>
        <taxon>Phycomyces</taxon>
    </lineage>
</organism>
<feature type="compositionally biased region" description="Basic and acidic residues" evidence="6">
    <location>
        <begin position="58"/>
        <end position="71"/>
    </location>
</feature>
<dbReference type="Pfam" id="PF08991">
    <property type="entry name" value="CMC4"/>
    <property type="match status" value="1"/>
</dbReference>
<comment type="subcellular location">
    <subcellularLocation>
        <location evidence="1">Mitochondrion intermembrane space</location>
    </subcellularLocation>
</comment>
<dbReference type="PANTHER" id="PTHR15590">
    <property type="entry name" value="CX9C MOTIF-CONTAINING PROTEIN 4"/>
    <property type="match status" value="1"/>
</dbReference>
<sequence>MSQVPECQKYACAIQDCLGKNNYQESKCTEALKALEVCCQQLLDNGGSSACCPKRKYSKEAREGNKKSTQN</sequence>
<proteinExistence type="inferred from homology"/>
<reference evidence="7 8" key="1">
    <citation type="submission" date="2024-04" db="EMBL/GenBank/DDBJ databases">
        <title>Symmetric and asymmetric DNA N6-adenine methylation regulates different biological responses in Mucorales.</title>
        <authorList>
            <consortium name="Lawrence Berkeley National Laboratory"/>
            <person name="Lax C."/>
            <person name="Mondo S.J."/>
            <person name="Osorio-Concepcion M."/>
            <person name="Muszewska A."/>
            <person name="Corrochano-Luque M."/>
            <person name="Gutierrez G."/>
            <person name="Riley R."/>
            <person name="Lipzen A."/>
            <person name="Guo J."/>
            <person name="Hundley H."/>
            <person name="Amirebrahimi M."/>
            <person name="Ng V."/>
            <person name="Lorenzo-Gutierrez D."/>
            <person name="Binder U."/>
            <person name="Yang J."/>
            <person name="Song Y."/>
            <person name="Canovas D."/>
            <person name="Navarro E."/>
            <person name="Freitag M."/>
            <person name="Gabaldon T."/>
            <person name="Grigoriev I.V."/>
            <person name="Corrochano L.M."/>
            <person name="Nicolas F.E."/>
            <person name="Garre V."/>
        </authorList>
    </citation>
    <scope>NUCLEOTIDE SEQUENCE [LARGE SCALE GENOMIC DNA]</scope>
    <source>
        <strain evidence="7 8">L51</strain>
    </source>
</reference>
<evidence type="ECO:0000256" key="1">
    <source>
        <dbReference type="ARBA" id="ARBA00004569"/>
    </source>
</evidence>
<name>A0ABR3AUU1_PHYBL</name>
<evidence type="ECO:0000256" key="6">
    <source>
        <dbReference type="SAM" id="MobiDB-lite"/>
    </source>
</evidence>
<dbReference type="EMBL" id="JBCLYO010000014">
    <property type="protein sequence ID" value="KAL0082907.1"/>
    <property type="molecule type" value="Genomic_DNA"/>
</dbReference>
<keyword evidence="4" id="KW-0496">Mitochondrion</keyword>
<protein>
    <recommendedName>
        <fullName evidence="3">Cx9C motif-containing protein 4, mitochondrial</fullName>
    </recommendedName>
</protein>
<dbReference type="InterPro" id="IPR009069">
    <property type="entry name" value="Cys_alpha_HP_mot_SF"/>
</dbReference>
<dbReference type="PANTHER" id="PTHR15590:SF0">
    <property type="entry name" value="CX9C MOTIF-CONTAINING PROTEIN 4"/>
    <property type="match status" value="1"/>
</dbReference>
<evidence type="ECO:0000256" key="3">
    <source>
        <dbReference type="ARBA" id="ARBA00019406"/>
    </source>
</evidence>
<gene>
    <name evidence="7" type="ORF">J3Q64DRAFT_1750601</name>
</gene>
<evidence type="ECO:0000313" key="7">
    <source>
        <dbReference type="EMBL" id="KAL0082907.1"/>
    </source>
</evidence>
<dbReference type="PROSITE" id="PS51808">
    <property type="entry name" value="CHCH"/>
    <property type="match status" value="1"/>
</dbReference>
<dbReference type="Gene3D" id="1.10.287.1130">
    <property type="entry name" value="CytochromE C oxidase copper chaperone"/>
    <property type="match status" value="1"/>
</dbReference>
<evidence type="ECO:0000256" key="2">
    <source>
        <dbReference type="ARBA" id="ARBA00009858"/>
    </source>
</evidence>
<dbReference type="InterPro" id="IPR027179">
    <property type="entry name" value="CMC4"/>
</dbReference>
<dbReference type="SUPFAM" id="SSF47072">
    <property type="entry name" value="Cysteine alpha-hairpin motif"/>
    <property type="match status" value="1"/>
</dbReference>
<evidence type="ECO:0000313" key="8">
    <source>
        <dbReference type="Proteomes" id="UP001448207"/>
    </source>
</evidence>
<accession>A0ABR3AUU1</accession>
<keyword evidence="5" id="KW-1015">Disulfide bond</keyword>